<reference evidence="2" key="1">
    <citation type="submission" date="2019-06" db="EMBL/GenBank/DDBJ databases">
        <authorList>
            <person name="Murdoch R.W."/>
            <person name="Fathepure B."/>
        </authorList>
    </citation>
    <scope>NUCLEOTIDE SEQUENCE</scope>
</reference>
<dbReference type="Gene3D" id="1.25.40.10">
    <property type="entry name" value="Tetratricopeptide repeat domain"/>
    <property type="match status" value="1"/>
</dbReference>
<accession>A0A5B8RD23</accession>
<dbReference type="InterPro" id="IPR005158">
    <property type="entry name" value="BTAD"/>
</dbReference>
<dbReference type="EMBL" id="MN079186">
    <property type="protein sequence ID" value="QEA06939.1"/>
    <property type="molecule type" value="Genomic_DNA"/>
</dbReference>
<dbReference type="InterPro" id="IPR036388">
    <property type="entry name" value="WH-like_DNA-bd_sf"/>
</dbReference>
<dbReference type="GO" id="GO:0003677">
    <property type="term" value="F:DNA binding"/>
    <property type="evidence" value="ECO:0007669"/>
    <property type="project" value="InterPro"/>
</dbReference>
<dbReference type="Gene3D" id="1.10.10.10">
    <property type="entry name" value="Winged helix-like DNA-binding domain superfamily/Winged helix DNA-binding domain"/>
    <property type="match status" value="1"/>
</dbReference>
<evidence type="ECO:0000313" key="2">
    <source>
        <dbReference type="EMBL" id="QEA06939.1"/>
    </source>
</evidence>
<dbReference type="SUPFAM" id="SSF48452">
    <property type="entry name" value="TPR-like"/>
    <property type="match status" value="1"/>
</dbReference>
<dbReference type="InterPro" id="IPR011990">
    <property type="entry name" value="TPR-like_helical_dom_sf"/>
</dbReference>
<evidence type="ECO:0000259" key="1">
    <source>
        <dbReference type="SMART" id="SM01043"/>
    </source>
</evidence>
<dbReference type="Pfam" id="PF25873">
    <property type="entry name" value="WHD_MalT"/>
    <property type="match status" value="1"/>
</dbReference>
<proteinExistence type="predicted"/>
<organism evidence="2">
    <name type="scientific">uncultured organism</name>
    <dbReference type="NCBI Taxonomy" id="155900"/>
    <lineage>
        <taxon>unclassified sequences</taxon>
        <taxon>environmental samples</taxon>
    </lineage>
</organism>
<feature type="domain" description="Bacterial transcriptional activator" evidence="1">
    <location>
        <begin position="905"/>
        <end position="1040"/>
    </location>
</feature>
<dbReference type="InterPro" id="IPR059106">
    <property type="entry name" value="WHD_MalT"/>
</dbReference>
<name>A0A5B8RD23_9ZZZZ</name>
<dbReference type="PANTHER" id="PTHR35807:SF2">
    <property type="entry name" value="TRANSCRIPTIONAL ACTIVATOR DOMAIN"/>
    <property type="match status" value="1"/>
</dbReference>
<dbReference type="InterPro" id="IPR051677">
    <property type="entry name" value="AfsR-DnrI-RedD_regulator"/>
</dbReference>
<protein>
    <submittedName>
        <fullName evidence="2">HTH-type transcriptional regulator MalT</fullName>
    </submittedName>
</protein>
<dbReference type="InterPro" id="IPR027417">
    <property type="entry name" value="P-loop_NTPase"/>
</dbReference>
<dbReference type="SMART" id="SM01043">
    <property type="entry name" value="BTAD"/>
    <property type="match status" value="1"/>
</dbReference>
<gene>
    <name evidence="2" type="primary">malT</name>
    <name evidence="2" type="ORF">KBTEX_03282</name>
</gene>
<dbReference type="GO" id="GO:0006355">
    <property type="term" value="P:regulation of DNA-templated transcription"/>
    <property type="evidence" value="ECO:0007669"/>
    <property type="project" value="InterPro"/>
</dbReference>
<sequence length="1042" mass="115911">MNNAIARPRLFTALDDCPAGRIPWLVAAGGYGKTTLAVSYAQARGAALLHLAVGDAGLTAGELFFRLREQAVSVLGEAAEALPVLNPEYSASPEVFTRRFAEELVRHLPAQTLLFLDDLHRLDAEHPIHAVLAILTEALDGRLRLVIASRHEPPPAWAPLRGRGQLRVIDESMLAFDRCETETLLDSEGMGGTVGEQLLDSTRGWPVGVMLLLEHYRRTGALPDQRDARRPLADWFGHEILAPLDPDDQLLLRACALPAYFPVDAAAEATGVADAAERLARLQREHAFIFTEADGAGGSLCRFHDLFRDFLRREGEQRSGDAALAEANARWGRVLWQRGHWSEAARLFLAAGDDEALANGVKSVAGAMLQSGRGDTLFGWLQALPEQRRRADPILTLWEGMCLLLQDTAMARGLLAEAWEAVSEARDYAHMAIAWSGIVDSIWLEWAHVSKYEYWIDEFLRFEADFREHLPRPLWLTVLRGMVAALCYGRPLDPSLERWEREALSALSGPMPDNERVMLACQLLYLNTWQFGRRAGANRVMAVMDVQQDAVERASPLARCLWKTFTALCALLFDGDRERCLAEAEEGRALIREYGIGTWDCAVPPLHAALCFDDAEALADWMAWFMRTDCKAARPFYDTFQAHFLSGQAWLRGDVHEACAHAGESITVGERHGSVVISSGFRGLHAAMLAEAGDVRAAVRMAAAARRHSQGFPSDFLEVFMYLALARIPLYTRHPERALPYLRRAFAAGERQRMFFPLMVRADELSYLCALALAHDVAPDYARWLIRTRSLAPPADGALRRHWPWRCRIVVFDGFRVIVDGETRGESGRGRPLPRALLAWLVFAGPRGLSQERLAEALWPESGREKALNSLYVTVHRLRDRILDDSEAVVSEGGRVRLDGDRVWVDAWAFQAEAAEAGDEERRLADALALYSGSPTLPGVDPMEVEVWETALERSYERLAVRLGELLEARSAAEAAIHYRAALVHAPLSEVLWSGAMRSEAAQGNTAAVQRTWRELERCFERELDAPPSPSLAALYQQLAGS</sequence>
<dbReference type="Pfam" id="PF03704">
    <property type="entry name" value="BTAD"/>
    <property type="match status" value="1"/>
</dbReference>
<dbReference type="SUPFAM" id="SSF46894">
    <property type="entry name" value="C-terminal effector domain of the bipartite response regulators"/>
    <property type="match status" value="1"/>
</dbReference>
<dbReference type="SUPFAM" id="SSF52540">
    <property type="entry name" value="P-loop containing nucleoside triphosphate hydrolases"/>
    <property type="match status" value="1"/>
</dbReference>
<dbReference type="PANTHER" id="PTHR35807">
    <property type="entry name" value="TRANSCRIPTIONAL REGULATOR REDD-RELATED"/>
    <property type="match status" value="1"/>
</dbReference>
<dbReference type="InterPro" id="IPR016032">
    <property type="entry name" value="Sig_transdc_resp-reg_C-effctor"/>
</dbReference>
<dbReference type="AlphaFoldDB" id="A0A5B8RD23"/>